<dbReference type="Proteomes" id="UP000632222">
    <property type="component" value="Unassembled WGS sequence"/>
</dbReference>
<reference evidence="2" key="1">
    <citation type="journal article" date="2019" name="Int. J. Syst. Evol. Microbiol.">
        <title>The Global Catalogue of Microorganisms (GCM) 10K type strain sequencing project: providing services to taxonomists for standard genome sequencing and annotation.</title>
        <authorList>
            <consortium name="The Broad Institute Genomics Platform"/>
            <consortium name="The Broad Institute Genome Sequencing Center for Infectious Disease"/>
            <person name="Wu L."/>
            <person name="Ma J."/>
        </authorList>
    </citation>
    <scope>NUCLEOTIDE SEQUENCE [LARGE SCALE GENOMIC DNA]</scope>
    <source>
        <strain evidence="2">JCM 14370</strain>
    </source>
</reference>
<keyword evidence="2" id="KW-1185">Reference proteome</keyword>
<dbReference type="EMBL" id="BMOD01000040">
    <property type="protein sequence ID" value="GGJ57733.1"/>
    <property type="molecule type" value="Genomic_DNA"/>
</dbReference>
<comment type="caution">
    <text evidence="1">The sequence shown here is derived from an EMBL/GenBank/DDBJ whole genome shotgun (WGS) entry which is preliminary data.</text>
</comment>
<sequence>MGPFLDPVEASSNIQYDPEFRLIHRKDFLMSDDRHRLMVDFGSDVETWFYWRSNHWHRNPRIIHKKSYVRKLRRIMQDPRRRKAERPGVPPCNRCGQALEWYVRKSHELGFKCAGCKVLYFAGSSLFEGPPVAADD</sequence>
<protein>
    <submittedName>
        <fullName evidence="1">Uncharacterized protein</fullName>
    </submittedName>
</protein>
<evidence type="ECO:0000313" key="2">
    <source>
        <dbReference type="Proteomes" id="UP000632222"/>
    </source>
</evidence>
<organism evidence="1 2">
    <name type="scientific">Deinococcus roseus</name>
    <dbReference type="NCBI Taxonomy" id="392414"/>
    <lineage>
        <taxon>Bacteria</taxon>
        <taxon>Thermotogati</taxon>
        <taxon>Deinococcota</taxon>
        <taxon>Deinococci</taxon>
        <taxon>Deinococcales</taxon>
        <taxon>Deinococcaceae</taxon>
        <taxon>Deinococcus</taxon>
    </lineage>
</organism>
<dbReference type="RefSeq" id="WP_189008792.1">
    <property type="nucleotide sequence ID" value="NZ_BMOD01000040.1"/>
</dbReference>
<evidence type="ECO:0000313" key="1">
    <source>
        <dbReference type="EMBL" id="GGJ57733.1"/>
    </source>
</evidence>
<gene>
    <name evidence="1" type="ORF">GCM10008938_49780</name>
</gene>
<accession>A0ABQ2DHQ3</accession>
<name>A0ABQ2DHQ3_9DEIO</name>
<proteinExistence type="predicted"/>